<comment type="subcellular location">
    <subcellularLocation>
        <location evidence="5 6">Cytoplasm</location>
    </subcellularLocation>
</comment>
<dbReference type="PANTHER" id="PTHR23133:SF2">
    <property type="entry name" value="IMIDAZOLEGLYCEROL-PHOSPHATE DEHYDRATASE"/>
    <property type="match status" value="1"/>
</dbReference>
<keyword evidence="8" id="KW-1185">Reference proteome</keyword>
<evidence type="ECO:0000313" key="8">
    <source>
        <dbReference type="Proteomes" id="UP001310692"/>
    </source>
</evidence>
<dbReference type="PROSITE" id="PS00955">
    <property type="entry name" value="IGP_DEHYDRATASE_2"/>
    <property type="match status" value="1"/>
</dbReference>
<dbReference type="Gene3D" id="3.30.230.40">
    <property type="entry name" value="Imidazole glycerol phosphate dehydratase, domain 1"/>
    <property type="match status" value="2"/>
</dbReference>
<dbReference type="Pfam" id="PF00475">
    <property type="entry name" value="IGPD"/>
    <property type="match status" value="1"/>
</dbReference>
<accession>A0ABU7LZZ6</accession>
<dbReference type="HAMAP" id="MF_00076">
    <property type="entry name" value="HisB"/>
    <property type="match status" value="1"/>
</dbReference>
<reference evidence="7 8" key="1">
    <citation type="submission" date="2024-01" db="EMBL/GenBank/DDBJ databases">
        <title>Hyphobacterium bacterium isolated from marine sediment.</title>
        <authorList>
            <person name="Zhao S."/>
        </authorList>
    </citation>
    <scope>NUCLEOTIDE SEQUENCE [LARGE SCALE GENOMIC DNA]</scope>
    <source>
        <strain evidence="7 8">Y60-23</strain>
    </source>
</reference>
<dbReference type="PROSITE" id="PS00954">
    <property type="entry name" value="IGP_DEHYDRATASE_1"/>
    <property type="match status" value="1"/>
</dbReference>
<evidence type="ECO:0000256" key="6">
    <source>
        <dbReference type="RuleBase" id="RU000599"/>
    </source>
</evidence>
<dbReference type="GO" id="GO:0004424">
    <property type="term" value="F:imidazoleglycerol-phosphate dehydratase activity"/>
    <property type="evidence" value="ECO:0007669"/>
    <property type="project" value="UniProtKB-EC"/>
</dbReference>
<dbReference type="InterPro" id="IPR020568">
    <property type="entry name" value="Ribosomal_Su5_D2-typ_SF"/>
</dbReference>
<dbReference type="PANTHER" id="PTHR23133">
    <property type="entry name" value="IMIDAZOLEGLYCEROL-PHOSPHATE DEHYDRATASE HIS7"/>
    <property type="match status" value="1"/>
</dbReference>
<keyword evidence="5" id="KW-0963">Cytoplasm</keyword>
<evidence type="ECO:0000256" key="1">
    <source>
        <dbReference type="ARBA" id="ARBA00005047"/>
    </source>
</evidence>
<evidence type="ECO:0000256" key="3">
    <source>
        <dbReference type="ARBA" id="ARBA00023102"/>
    </source>
</evidence>
<protein>
    <recommendedName>
        <fullName evidence="5 6">Imidazoleglycerol-phosphate dehydratase</fullName>
        <shortName evidence="5">IGPD</shortName>
        <ecNumber evidence="5 6">4.2.1.19</ecNumber>
    </recommendedName>
</protein>
<dbReference type="RefSeq" id="WP_330196291.1">
    <property type="nucleotide sequence ID" value="NZ_JAZDRO010000003.1"/>
</dbReference>
<sequence>MTGFLDLAAPASRQDGLEDLRLRAAASLGVPADSVVLAATPEAFALAGLDAAAADVIGPPDCPVAVLSVAAMDETPRTVEATLSSLAIKTALEALAPVAMAARQENAARQMALLKACANALESWPETGAVRVSRDRLDIVAADPDALANRLDAAGIRYGSRGQGLLSLYCDPLDRAEALADRLGVRPPRRAVRRRKTAETDITVAIDLDGDGTAQIATGIAFFDHMLEQVARHGGFALRVTASGDLDVDAHHTVEDVCLALGAALAEALGDKRGLARFGFELPMDEARAGVWIDLSGRPYAVFNGDIPGDRVGGLPVEMVPHAFRSLAEALKASIQVDVCGENAHHMTEACFKAFGRALRQAIRIEGNSLPSTKGTL</sequence>
<dbReference type="EMBL" id="JAZDRO010000003">
    <property type="protein sequence ID" value="MEE2566740.1"/>
    <property type="molecule type" value="Genomic_DNA"/>
</dbReference>
<evidence type="ECO:0000313" key="7">
    <source>
        <dbReference type="EMBL" id="MEE2566740.1"/>
    </source>
</evidence>
<keyword evidence="2 5" id="KW-0028">Amino-acid biosynthesis</keyword>
<evidence type="ECO:0000256" key="2">
    <source>
        <dbReference type="ARBA" id="ARBA00022605"/>
    </source>
</evidence>
<dbReference type="Proteomes" id="UP001310692">
    <property type="component" value="Unassembled WGS sequence"/>
</dbReference>
<comment type="caution">
    <text evidence="7">The sequence shown here is derived from an EMBL/GenBank/DDBJ whole genome shotgun (WGS) entry which is preliminary data.</text>
</comment>
<proteinExistence type="inferred from homology"/>
<comment type="catalytic activity">
    <reaction evidence="5 6">
        <text>D-erythro-1-(imidazol-4-yl)glycerol 3-phosphate = 3-(imidazol-4-yl)-2-oxopropyl phosphate + H2O</text>
        <dbReference type="Rhea" id="RHEA:11040"/>
        <dbReference type="ChEBI" id="CHEBI:15377"/>
        <dbReference type="ChEBI" id="CHEBI:57766"/>
        <dbReference type="ChEBI" id="CHEBI:58278"/>
        <dbReference type="EC" id="4.2.1.19"/>
    </reaction>
</comment>
<comment type="similarity">
    <text evidence="5 6">Belongs to the imidazoleglycerol-phosphate dehydratase family.</text>
</comment>
<comment type="pathway">
    <text evidence="1 5 6">Amino-acid biosynthesis; L-histidine biosynthesis; L-histidine from 5-phospho-alpha-D-ribose 1-diphosphate: step 6/9.</text>
</comment>
<evidence type="ECO:0000256" key="4">
    <source>
        <dbReference type="ARBA" id="ARBA00023239"/>
    </source>
</evidence>
<dbReference type="InterPro" id="IPR020565">
    <property type="entry name" value="ImidazoleglycerP_deHydtase_CS"/>
</dbReference>
<keyword evidence="4 5" id="KW-0456">Lyase</keyword>
<dbReference type="InterPro" id="IPR000807">
    <property type="entry name" value="ImidazoleglycerolP_deHydtase"/>
</dbReference>
<dbReference type="CDD" id="cd07914">
    <property type="entry name" value="IGPD"/>
    <property type="match status" value="1"/>
</dbReference>
<keyword evidence="3 5" id="KW-0368">Histidine biosynthesis</keyword>
<gene>
    <name evidence="5 7" type="primary">hisB</name>
    <name evidence="7" type="ORF">V0U35_08615</name>
</gene>
<name>A0ABU7LZZ6_9PROT</name>
<dbReference type="NCBIfam" id="NF002111">
    <property type="entry name" value="PRK00951.2-1"/>
    <property type="match status" value="1"/>
</dbReference>
<organism evidence="7 8">
    <name type="scientific">Hyphobacterium marinum</name>
    <dbReference type="NCBI Taxonomy" id="3116574"/>
    <lineage>
        <taxon>Bacteria</taxon>
        <taxon>Pseudomonadati</taxon>
        <taxon>Pseudomonadota</taxon>
        <taxon>Alphaproteobacteria</taxon>
        <taxon>Maricaulales</taxon>
        <taxon>Maricaulaceae</taxon>
        <taxon>Hyphobacterium</taxon>
    </lineage>
</organism>
<evidence type="ECO:0000256" key="5">
    <source>
        <dbReference type="HAMAP-Rule" id="MF_00076"/>
    </source>
</evidence>
<dbReference type="EC" id="4.2.1.19" evidence="5 6"/>
<dbReference type="InterPro" id="IPR038494">
    <property type="entry name" value="IGPD_sf"/>
</dbReference>
<dbReference type="SUPFAM" id="SSF54211">
    <property type="entry name" value="Ribosomal protein S5 domain 2-like"/>
    <property type="match status" value="2"/>
</dbReference>